<protein>
    <submittedName>
        <fullName evidence="2">Uncharacterized protein</fullName>
    </submittedName>
</protein>
<feature type="compositionally biased region" description="Basic and acidic residues" evidence="1">
    <location>
        <begin position="59"/>
        <end position="70"/>
    </location>
</feature>
<keyword evidence="3" id="KW-1185">Reference proteome</keyword>
<feature type="region of interest" description="Disordered" evidence="1">
    <location>
        <begin position="53"/>
        <end position="77"/>
    </location>
</feature>
<evidence type="ECO:0000256" key="1">
    <source>
        <dbReference type="SAM" id="MobiDB-lite"/>
    </source>
</evidence>
<accession>A0ABV0XMM0</accession>
<comment type="caution">
    <text evidence="2">The sequence shown here is derived from an EMBL/GenBank/DDBJ whole genome shotgun (WGS) entry which is preliminary data.</text>
</comment>
<dbReference type="EMBL" id="JAHRIP010009556">
    <property type="protein sequence ID" value="MEQ2282726.1"/>
    <property type="molecule type" value="Genomic_DNA"/>
</dbReference>
<proteinExistence type="predicted"/>
<dbReference type="Proteomes" id="UP001469553">
    <property type="component" value="Unassembled WGS sequence"/>
</dbReference>
<evidence type="ECO:0000313" key="3">
    <source>
        <dbReference type="Proteomes" id="UP001469553"/>
    </source>
</evidence>
<organism evidence="2 3">
    <name type="scientific">Ameca splendens</name>
    <dbReference type="NCBI Taxonomy" id="208324"/>
    <lineage>
        <taxon>Eukaryota</taxon>
        <taxon>Metazoa</taxon>
        <taxon>Chordata</taxon>
        <taxon>Craniata</taxon>
        <taxon>Vertebrata</taxon>
        <taxon>Euteleostomi</taxon>
        <taxon>Actinopterygii</taxon>
        <taxon>Neopterygii</taxon>
        <taxon>Teleostei</taxon>
        <taxon>Neoteleostei</taxon>
        <taxon>Acanthomorphata</taxon>
        <taxon>Ovalentaria</taxon>
        <taxon>Atherinomorphae</taxon>
        <taxon>Cyprinodontiformes</taxon>
        <taxon>Goodeidae</taxon>
        <taxon>Ameca</taxon>
    </lineage>
</organism>
<name>A0ABV0XMM0_9TELE</name>
<sequence length="77" mass="8770">MLLQEEPTTTTLALLIRCQNNSAPCWENNDAAHSEDCCKVHIFKQQQERVSHKLLKQGNTERSKQRESVEGLKGCLC</sequence>
<evidence type="ECO:0000313" key="2">
    <source>
        <dbReference type="EMBL" id="MEQ2282726.1"/>
    </source>
</evidence>
<gene>
    <name evidence="2" type="ORF">AMECASPLE_003735</name>
</gene>
<reference evidence="2 3" key="1">
    <citation type="submission" date="2021-06" db="EMBL/GenBank/DDBJ databases">
        <authorList>
            <person name="Palmer J.M."/>
        </authorList>
    </citation>
    <scope>NUCLEOTIDE SEQUENCE [LARGE SCALE GENOMIC DNA]</scope>
    <source>
        <strain evidence="2 3">AS_MEX2019</strain>
        <tissue evidence="2">Muscle</tissue>
    </source>
</reference>